<dbReference type="STRING" id="1798396.A2973_05600"/>
<dbReference type="PANTHER" id="PTHR43311:SF2">
    <property type="entry name" value="GLUTAMATE--TRNA LIGASE, MITOCHONDRIAL-RELATED"/>
    <property type="match status" value="1"/>
</dbReference>
<dbReference type="GO" id="GO:0008270">
    <property type="term" value="F:zinc ion binding"/>
    <property type="evidence" value="ECO:0007669"/>
    <property type="project" value="InterPro"/>
</dbReference>
<evidence type="ECO:0000256" key="1">
    <source>
        <dbReference type="ARBA" id="ARBA00007894"/>
    </source>
</evidence>
<dbReference type="CDD" id="cd00808">
    <property type="entry name" value="GluRS_core"/>
    <property type="match status" value="1"/>
</dbReference>
<dbReference type="GO" id="GO:0004818">
    <property type="term" value="F:glutamate-tRNA ligase activity"/>
    <property type="evidence" value="ECO:0007669"/>
    <property type="project" value="UniProtKB-UniRule"/>
</dbReference>
<feature type="domain" description="Aminoacyl-tRNA synthetase class I anticodon-binding" evidence="9">
    <location>
        <begin position="345"/>
        <end position="458"/>
    </location>
</feature>
<dbReference type="InterPro" id="IPR008925">
    <property type="entry name" value="aa_tRNA-synth_I_cd-bd_sf"/>
</dbReference>
<evidence type="ECO:0000256" key="2">
    <source>
        <dbReference type="ARBA" id="ARBA00022598"/>
    </source>
</evidence>
<dbReference type="InterPro" id="IPR000924">
    <property type="entry name" value="Glu/Gln-tRNA-synth"/>
</dbReference>
<dbReference type="Gene3D" id="1.10.10.350">
    <property type="match status" value="1"/>
</dbReference>
<comment type="caution">
    <text evidence="7">Lacks conserved residue(s) required for the propagation of feature annotation.</text>
</comment>
<evidence type="ECO:0000256" key="6">
    <source>
        <dbReference type="ARBA" id="ARBA00023146"/>
    </source>
</evidence>
<comment type="catalytic activity">
    <reaction evidence="7">
        <text>tRNA(Glu) + L-glutamate + ATP = L-glutamyl-tRNA(Glu) + AMP + diphosphate</text>
        <dbReference type="Rhea" id="RHEA:23540"/>
        <dbReference type="Rhea" id="RHEA-COMP:9663"/>
        <dbReference type="Rhea" id="RHEA-COMP:9680"/>
        <dbReference type="ChEBI" id="CHEBI:29985"/>
        <dbReference type="ChEBI" id="CHEBI:30616"/>
        <dbReference type="ChEBI" id="CHEBI:33019"/>
        <dbReference type="ChEBI" id="CHEBI:78442"/>
        <dbReference type="ChEBI" id="CHEBI:78520"/>
        <dbReference type="ChEBI" id="CHEBI:456215"/>
        <dbReference type="EC" id="6.1.1.17"/>
    </reaction>
</comment>
<accession>A0A1F6AWM1</accession>
<dbReference type="SUPFAM" id="SSF48163">
    <property type="entry name" value="An anticodon-binding domain of class I aminoacyl-tRNA synthetases"/>
    <property type="match status" value="1"/>
</dbReference>
<dbReference type="InterPro" id="IPR033910">
    <property type="entry name" value="GluRS_core"/>
</dbReference>
<dbReference type="GO" id="GO:0005829">
    <property type="term" value="C:cytosol"/>
    <property type="evidence" value="ECO:0007669"/>
    <property type="project" value="TreeGrafter"/>
</dbReference>
<evidence type="ECO:0000256" key="5">
    <source>
        <dbReference type="ARBA" id="ARBA00022917"/>
    </source>
</evidence>
<dbReference type="Proteomes" id="UP000176409">
    <property type="component" value="Unassembled WGS sequence"/>
</dbReference>
<dbReference type="GO" id="GO:0000049">
    <property type="term" value="F:tRNA binding"/>
    <property type="evidence" value="ECO:0007669"/>
    <property type="project" value="InterPro"/>
</dbReference>
<dbReference type="HAMAP" id="MF_00022">
    <property type="entry name" value="Glu_tRNA_synth_type1"/>
    <property type="match status" value="1"/>
</dbReference>
<keyword evidence="4 7" id="KW-0067">ATP-binding</keyword>
<dbReference type="PANTHER" id="PTHR43311">
    <property type="entry name" value="GLUTAMATE--TRNA LIGASE"/>
    <property type="match status" value="1"/>
</dbReference>
<dbReference type="PROSITE" id="PS00178">
    <property type="entry name" value="AA_TRNA_LIGASE_I"/>
    <property type="match status" value="1"/>
</dbReference>
<comment type="subunit">
    <text evidence="7">Monomer.</text>
</comment>
<dbReference type="InterPro" id="IPR045462">
    <property type="entry name" value="aa-tRNA-synth_I_cd-bd"/>
</dbReference>
<dbReference type="FunFam" id="3.40.50.620:FF:000045">
    <property type="entry name" value="Glutamate--tRNA ligase, mitochondrial"/>
    <property type="match status" value="1"/>
</dbReference>
<dbReference type="EC" id="6.1.1.17" evidence="7"/>
<feature type="short sequence motif" description="'KMSKS' region" evidence="7">
    <location>
        <begin position="250"/>
        <end position="254"/>
    </location>
</feature>
<evidence type="ECO:0000259" key="8">
    <source>
        <dbReference type="Pfam" id="PF00749"/>
    </source>
</evidence>
<dbReference type="GO" id="GO:0005524">
    <property type="term" value="F:ATP binding"/>
    <property type="evidence" value="ECO:0007669"/>
    <property type="project" value="UniProtKB-UniRule"/>
</dbReference>
<evidence type="ECO:0000256" key="7">
    <source>
        <dbReference type="HAMAP-Rule" id="MF_00022"/>
    </source>
</evidence>
<comment type="function">
    <text evidence="7">Catalyzes the attachment of glutamate to tRNA(Glu) in a two-step reaction: glutamate is first activated by ATP to form Glu-AMP and then transferred to the acceptor end of tRNA(Glu).</text>
</comment>
<keyword evidence="7" id="KW-0963">Cytoplasm</keyword>
<dbReference type="InterPro" id="IPR014729">
    <property type="entry name" value="Rossmann-like_a/b/a_fold"/>
</dbReference>
<feature type="domain" description="Glutamyl/glutaminyl-tRNA synthetase class Ib catalytic" evidence="8">
    <location>
        <begin position="1"/>
        <end position="319"/>
    </location>
</feature>
<comment type="caution">
    <text evidence="10">The sequence shown here is derived from an EMBL/GenBank/DDBJ whole genome shotgun (WGS) entry which is preliminary data.</text>
</comment>
<dbReference type="InterPro" id="IPR001412">
    <property type="entry name" value="aa-tRNA-synth_I_CS"/>
</dbReference>
<dbReference type="PRINTS" id="PR00987">
    <property type="entry name" value="TRNASYNTHGLU"/>
</dbReference>
<comment type="similarity">
    <text evidence="1 7">Belongs to the class-I aminoacyl-tRNA synthetase family. Glutamate--tRNA ligase type 1 subfamily.</text>
</comment>
<protein>
    <recommendedName>
        <fullName evidence="7">Glutamate--tRNA ligase</fullName>
        <ecNumber evidence="7">6.1.1.17</ecNumber>
    </recommendedName>
    <alternativeName>
        <fullName evidence="7">Glutamyl-tRNA synthetase</fullName>
        <shortName evidence="7">GluRS</shortName>
    </alternativeName>
</protein>
<name>A0A1F6AWM1_9BACT</name>
<dbReference type="InterPro" id="IPR049940">
    <property type="entry name" value="GluQ/Sye"/>
</dbReference>
<dbReference type="EMBL" id="MFJZ01000065">
    <property type="protein sequence ID" value="OGG28892.1"/>
    <property type="molecule type" value="Genomic_DNA"/>
</dbReference>
<keyword evidence="6 7" id="KW-0030">Aminoacyl-tRNA synthetase</keyword>
<keyword evidence="3 7" id="KW-0547">Nucleotide-binding</keyword>
<dbReference type="Gene3D" id="3.40.50.620">
    <property type="entry name" value="HUPs"/>
    <property type="match status" value="1"/>
</dbReference>
<proteinExistence type="inferred from homology"/>
<dbReference type="InterPro" id="IPR004527">
    <property type="entry name" value="Glu-tRNA-ligase_bac/mito"/>
</dbReference>
<dbReference type="Pfam" id="PF19269">
    <property type="entry name" value="Anticodon_2"/>
    <property type="match status" value="1"/>
</dbReference>
<evidence type="ECO:0000259" key="9">
    <source>
        <dbReference type="Pfam" id="PF19269"/>
    </source>
</evidence>
<evidence type="ECO:0000313" key="10">
    <source>
        <dbReference type="EMBL" id="OGG28892.1"/>
    </source>
</evidence>
<dbReference type="NCBIfam" id="TIGR00464">
    <property type="entry name" value="gltX_bact"/>
    <property type="match status" value="1"/>
</dbReference>
<comment type="subcellular location">
    <subcellularLocation>
        <location evidence="7">Cytoplasm</location>
    </subcellularLocation>
</comment>
<organism evidence="10 11">
    <name type="scientific">Candidatus Gottesmanbacteria bacterium RIFCSPLOWO2_01_FULL_49_10</name>
    <dbReference type="NCBI Taxonomy" id="1798396"/>
    <lineage>
        <taxon>Bacteria</taxon>
        <taxon>Candidatus Gottesmaniibacteriota</taxon>
    </lineage>
</organism>
<evidence type="ECO:0000313" key="11">
    <source>
        <dbReference type="Proteomes" id="UP000176409"/>
    </source>
</evidence>
<dbReference type="AlphaFoldDB" id="A0A1F6AWM1"/>
<keyword evidence="2 7" id="KW-0436">Ligase</keyword>
<sequence length="460" mass="52782">MVRTRIAPSPTGQDLHIGNAYTALVNYVVAKKNEGKFIIRIEDTDRTRFVEGSEDHILESLAWLGITHSEGPDTGGPYTPYRQSERLSLYKKYAEELVVQGKAYYCFCTPERLAEMRKGQESRHEPPMYDGMCKAFSRQQSAIRVKNGEQHVIRLSLPDEGVTVFTDLIRGEISFENKLLDDQVLLKSDGFPTYHLGVVVDDHLMEISHIIRGEEWISSTPKHVLLYQFLGWGLPLYAHMPLLRNPDKSKLSKRKNPVWVSWYREQGFLPEALLNYLATMAWAHPDEKEIFSIDEMVEVFDLSDVQTTAPIFDIEKLRWMNGEYLRKTQNSKLKTQIYDFYNGIYDEDTIAKTLPLVVERMKTLAEYRSLAGFFFERPKEHEPPLKVAPLKVGGEALRLSDWNHDAMEHAIREASEKAGMKAKDVFMELRVAVTGKTVGPPLLESLEVLGKDETLRRITL</sequence>
<reference evidence="10 11" key="1">
    <citation type="journal article" date="2016" name="Nat. Commun.">
        <title>Thousands of microbial genomes shed light on interconnected biogeochemical processes in an aquifer system.</title>
        <authorList>
            <person name="Anantharaman K."/>
            <person name="Brown C.T."/>
            <person name="Hug L.A."/>
            <person name="Sharon I."/>
            <person name="Castelle C.J."/>
            <person name="Probst A.J."/>
            <person name="Thomas B.C."/>
            <person name="Singh A."/>
            <person name="Wilkins M.J."/>
            <person name="Karaoz U."/>
            <person name="Brodie E.L."/>
            <person name="Williams K.H."/>
            <person name="Hubbard S.S."/>
            <person name="Banfield J.F."/>
        </authorList>
    </citation>
    <scope>NUCLEOTIDE SEQUENCE [LARGE SCALE GENOMIC DNA]</scope>
</reference>
<dbReference type="Pfam" id="PF00749">
    <property type="entry name" value="tRNA-synt_1c"/>
    <property type="match status" value="1"/>
</dbReference>
<gene>
    <name evidence="7" type="primary">gltX</name>
    <name evidence="10" type="ORF">A2973_05600</name>
</gene>
<dbReference type="InterPro" id="IPR020751">
    <property type="entry name" value="aa-tRNA-synth_I_codon-bd_sub2"/>
</dbReference>
<dbReference type="InterPro" id="IPR020058">
    <property type="entry name" value="Glu/Gln-tRNA-synth_Ib_cat-dom"/>
</dbReference>
<dbReference type="SUPFAM" id="SSF52374">
    <property type="entry name" value="Nucleotidylyl transferase"/>
    <property type="match status" value="1"/>
</dbReference>
<keyword evidence="5 7" id="KW-0648">Protein biosynthesis</keyword>
<feature type="binding site" evidence="7">
    <location>
        <position position="253"/>
    </location>
    <ligand>
        <name>ATP</name>
        <dbReference type="ChEBI" id="CHEBI:30616"/>
    </ligand>
</feature>
<evidence type="ECO:0000256" key="4">
    <source>
        <dbReference type="ARBA" id="ARBA00022840"/>
    </source>
</evidence>
<dbReference type="GO" id="GO:0006424">
    <property type="term" value="P:glutamyl-tRNA aminoacylation"/>
    <property type="evidence" value="ECO:0007669"/>
    <property type="project" value="UniProtKB-UniRule"/>
</dbReference>
<evidence type="ECO:0000256" key="3">
    <source>
        <dbReference type="ARBA" id="ARBA00022741"/>
    </source>
</evidence>